<comment type="caution">
    <text evidence="2">The sequence shown here is derived from an EMBL/GenBank/DDBJ whole genome shotgun (WGS) entry which is preliminary data.</text>
</comment>
<dbReference type="EMBL" id="BAAAPB010000001">
    <property type="protein sequence ID" value="GAA1955308.1"/>
    <property type="molecule type" value="Genomic_DNA"/>
</dbReference>
<keyword evidence="3" id="KW-1185">Reference proteome</keyword>
<protein>
    <submittedName>
        <fullName evidence="2">Glucose 1-dehydrogenase</fullName>
    </submittedName>
</protein>
<dbReference type="InterPro" id="IPR036291">
    <property type="entry name" value="NAD(P)-bd_dom_sf"/>
</dbReference>
<dbReference type="PANTHER" id="PTHR42760:SF124">
    <property type="entry name" value="SHORT-CHAIN DEHYDROGENASE_REDUCTASE"/>
    <property type="match status" value="1"/>
</dbReference>
<dbReference type="Gene3D" id="3.40.50.720">
    <property type="entry name" value="NAD(P)-binding Rossmann-like Domain"/>
    <property type="match status" value="1"/>
</dbReference>
<dbReference type="PRINTS" id="PR00080">
    <property type="entry name" value="SDRFAMILY"/>
</dbReference>
<dbReference type="InterPro" id="IPR002347">
    <property type="entry name" value="SDR_fam"/>
</dbReference>
<dbReference type="NCBIfam" id="NF005559">
    <property type="entry name" value="PRK07231.1"/>
    <property type="match status" value="1"/>
</dbReference>
<accession>A0ABP5BZF3</accession>
<organism evidence="2 3">
    <name type="scientific">Nocardioides panacihumi</name>
    <dbReference type="NCBI Taxonomy" id="400774"/>
    <lineage>
        <taxon>Bacteria</taxon>
        <taxon>Bacillati</taxon>
        <taxon>Actinomycetota</taxon>
        <taxon>Actinomycetes</taxon>
        <taxon>Propionibacteriales</taxon>
        <taxon>Nocardioidaceae</taxon>
        <taxon>Nocardioides</taxon>
    </lineage>
</organism>
<proteinExistence type="inferred from homology"/>
<evidence type="ECO:0000313" key="2">
    <source>
        <dbReference type="EMBL" id="GAA1955308.1"/>
    </source>
</evidence>
<dbReference type="Proteomes" id="UP001500571">
    <property type="component" value="Unassembled WGS sequence"/>
</dbReference>
<reference evidence="3" key="1">
    <citation type="journal article" date="2019" name="Int. J. Syst. Evol. Microbiol.">
        <title>The Global Catalogue of Microorganisms (GCM) 10K type strain sequencing project: providing services to taxonomists for standard genome sequencing and annotation.</title>
        <authorList>
            <consortium name="The Broad Institute Genomics Platform"/>
            <consortium name="The Broad Institute Genome Sequencing Center for Infectious Disease"/>
            <person name="Wu L."/>
            <person name="Ma J."/>
        </authorList>
    </citation>
    <scope>NUCLEOTIDE SEQUENCE [LARGE SCALE GENOMIC DNA]</scope>
    <source>
        <strain evidence="3">JCM 15309</strain>
    </source>
</reference>
<dbReference type="RefSeq" id="WP_344043639.1">
    <property type="nucleotide sequence ID" value="NZ_BAAAPB010000001.1"/>
</dbReference>
<evidence type="ECO:0000256" key="1">
    <source>
        <dbReference type="ARBA" id="ARBA00006484"/>
    </source>
</evidence>
<dbReference type="PANTHER" id="PTHR42760">
    <property type="entry name" value="SHORT-CHAIN DEHYDROGENASES/REDUCTASES FAMILY MEMBER"/>
    <property type="match status" value="1"/>
</dbReference>
<dbReference type="Pfam" id="PF13561">
    <property type="entry name" value="adh_short_C2"/>
    <property type="match status" value="1"/>
</dbReference>
<gene>
    <name evidence="2" type="ORF">GCM10009798_13180</name>
</gene>
<sequence>MSAAVTHGAGRLAGKVAIVTGASRGIGAAIVSAFAAAGATVVATSRAANSESLPDGVEFRELDVASENAWREVVAGAVERHGKVDVLVNNAGIIAYDTLHELTMKEWETVIAVNQTGTWLGMREVVPHMIAQGGGSIINISSIWGNAAVAGAHAYHATKGAVRNMSKSAAITYAKERVRVNSLHPGFIWTPLTEAQAPEVNDFVVSQTPLGRPGRPEEIAAGAVFLASDESSFMTGSELVIDGGYLAQ</sequence>
<evidence type="ECO:0000313" key="3">
    <source>
        <dbReference type="Proteomes" id="UP001500571"/>
    </source>
</evidence>
<dbReference type="PRINTS" id="PR00081">
    <property type="entry name" value="GDHRDH"/>
</dbReference>
<dbReference type="SUPFAM" id="SSF51735">
    <property type="entry name" value="NAD(P)-binding Rossmann-fold domains"/>
    <property type="match status" value="1"/>
</dbReference>
<comment type="similarity">
    <text evidence="1">Belongs to the short-chain dehydrogenases/reductases (SDR) family.</text>
</comment>
<name>A0ABP5BZF3_9ACTN</name>